<dbReference type="Gramene" id="EFJ06443">
    <property type="protein sequence ID" value="EFJ06443"/>
    <property type="gene ID" value="SELMODRAFT_135425"/>
</dbReference>
<dbReference type="KEGG" id="smo:SELMODRAFT_131111"/>
<dbReference type="PANTHER" id="PTHR31065:SF46">
    <property type="entry name" value="PLATZ TRANSCRIPTION FACTOR FAMILY PROTEIN-RELATED"/>
    <property type="match status" value="1"/>
</dbReference>
<protein>
    <recommendedName>
        <fullName evidence="4">B box-type domain-containing protein</fullName>
    </recommendedName>
</protein>
<evidence type="ECO:0008006" key="4">
    <source>
        <dbReference type="Google" id="ProtNLM"/>
    </source>
</evidence>
<dbReference type="InParanoid" id="D8T3Q3"/>
<dbReference type="AlphaFoldDB" id="D8T3Q3"/>
<dbReference type="KEGG" id="smo:SELMODRAFT_135425"/>
<evidence type="ECO:0000313" key="3">
    <source>
        <dbReference type="Proteomes" id="UP000001514"/>
    </source>
</evidence>
<reference evidence="2 3" key="1">
    <citation type="journal article" date="2011" name="Science">
        <title>The Selaginella genome identifies genetic changes associated with the evolution of vascular plants.</title>
        <authorList>
            <person name="Banks J.A."/>
            <person name="Nishiyama T."/>
            <person name="Hasebe M."/>
            <person name="Bowman J.L."/>
            <person name="Gribskov M."/>
            <person name="dePamphilis C."/>
            <person name="Albert V.A."/>
            <person name="Aono N."/>
            <person name="Aoyama T."/>
            <person name="Ambrose B.A."/>
            <person name="Ashton N.W."/>
            <person name="Axtell M.J."/>
            <person name="Barker E."/>
            <person name="Barker M.S."/>
            <person name="Bennetzen J.L."/>
            <person name="Bonawitz N.D."/>
            <person name="Chapple C."/>
            <person name="Cheng C."/>
            <person name="Correa L.G."/>
            <person name="Dacre M."/>
            <person name="DeBarry J."/>
            <person name="Dreyer I."/>
            <person name="Elias M."/>
            <person name="Engstrom E.M."/>
            <person name="Estelle M."/>
            <person name="Feng L."/>
            <person name="Finet C."/>
            <person name="Floyd S.K."/>
            <person name="Frommer W.B."/>
            <person name="Fujita T."/>
            <person name="Gramzow L."/>
            <person name="Gutensohn M."/>
            <person name="Harholt J."/>
            <person name="Hattori M."/>
            <person name="Heyl A."/>
            <person name="Hirai T."/>
            <person name="Hiwatashi Y."/>
            <person name="Ishikawa M."/>
            <person name="Iwata M."/>
            <person name="Karol K.G."/>
            <person name="Koehler B."/>
            <person name="Kolukisaoglu U."/>
            <person name="Kubo M."/>
            <person name="Kurata T."/>
            <person name="Lalonde S."/>
            <person name="Li K."/>
            <person name="Li Y."/>
            <person name="Litt A."/>
            <person name="Lyons E."/>
            <person name="Manning G."/>
            <person name="Maruyama T."/>
            <person name="Michael T.P."/>
            <person name="Mikami K."/>
            <person name="Miyazaki S."/>
            <person name="Morinaga S."/>
            <person name="Murata T."/>
            <person name="Mueller-Roeber B."/>
            <person name="Nelson D.R."/>
            <person name="Obara M."/>
            <person name="Oguri Y."/>
            <person name="Olmstead R.G."/>
            <person name="Onodera N."/>
            <person name="Petersen B.L."/>
            <person name="Pils B."/>
            <person name="Prigge M."/>
            <person name="Rensing S.A."/>
            <person name="Riano-Pachon D.M."/>
            <person name="Roberts A.W."/>
            <person name="Sato Y."/>
            <person name="Scheller H.V."/>
            <person name="Schulz B."/>
            <person name="Schulz C."/>
            <person name="Shakirov E.V."/>
            <person name="Shibagaki N."/>
            <person name="Shinohara N."/>
            <person name="Shippen D.E."/>
            <person name="Soerensen I."/>
            <person name="Sotooka R."/>
            <person name="Sugimoto N."/>
            <person name="Sugita M."/>
            <person name="Sumikawa N."/>
            <person name="Tanurdzic M."/>
            <person name="Theissen G."/>
            <person name="Ulvskov P."/>
            <person name="Wakazuki S."/>
            <person name="Weng J.K."/>
            <person name="Willats W.W."/>
            <person name="Wipf D."/>
            <person name="Wolf P.G."/>
            <person name="Yang L."/>
            <person name="Zimmer A.D."/>
            <person name="Zhu Q."/>
            <person name="Mitros T."/>
            <person name="Hellsten U."/>
            <person name="Loque D."/>
            <person name="Otillar R."/>
            <person name="Salamov A."/>
            <person name="Schmutz J."/>
            <person name="Shapiro H."/>
            <person name="Lindquist E."/>
            <person name="Lucas S."/>
            <person name="Rokhsar D."/>
            <person name="Grigoriev I.V."/>
        </authorList>
    </citation>
    <scope>NUCLEOTIDE SEQUENCE [LARGE SCALE GENOMIC DNA]</scope>
</reference>
<evidence type="ECO:0000313" key="2">
    <source>
        <dbReference type="EMBL" id="EFJ08742.1"/>
    </source>
</evidence>
<sequence>MAVPGWLEAFLAGNYFAHCRSHVSSKNERNHFCVDCCEGPLCHSGLRDHLSHTTLQVRRASHMDAVRINDLHKLLDTTGIQPYTINGAKIAFLLSRPQSRLAKGSLRCCETCGRSISDPLRFCSISCKL</sequence>
<accession>D8T3Q3</accession>
<organism evidence="3">
    <name type="scientific">Selaginella moellendorffii</name>
    <name type="common">Spikemoss</name>
    <dbReference type="NCBI Taxonomy" id="88036"/>
    <lineage>
        <taxon>Eukaryota</taxon>
        <taxon>Viridiplantae</taxon>
        <taxon>Streptophyta</taxon>
        <taxon>Embryophyta</taxon>
        <taxon>Tracheophyta</taxon>
        <taxon>Lycopodiopsida</taxon>
        <taxon>Selaginellales</taxon>
        <taxon>Selaginellaceae</taxon>
        <taxon>Selaginella</taxon>
    </lineage>
</organism>
<dbReference type="HOGENOM" id="CLU_070437_4_1_1"/>
<dbReference type="Pfam" id="PF04640">
    <property type="entry name" value="PLATZ"/>
    <property type="match status" value="1"/>
</dbReference>
<dbReference type="EMBL" id="GL377701">
    <property type="protein sequence ID" value="EFJ06443.1"/>
    <property type="molecule type" value="Genomic_DNA"/>
</dbReference>
<feature type="non-terminal residue" evidence="2">
    <location>
        <position position="129"/>
    </location>
</feature>
<dbReference type="OMA" id="CTKIQPY"/>
<dbReference type="Proteomes" id="UP000001514">
    <property type="component" value="Unassembled WGS sequence"/>
</dbReference>
<keyword evidence="3" id="KW-1185">Reference proteome</keyword>
<gene>
    <name evidence="2" type="ORF">SELMODRAFT_131111</name>
    <name evidence="1" type="ORF">SELMODRAFT_135425</name>
</gene>
<evidence type="ECO:0000313" key="1">
    <source>
        <dbReference type="EMBL" id="EFJ06443.1"/>
    </source>
</evidence>
<name>D8T3Q3_SELML</name>
<dbReference type="EMBL" id="GL377670">
    <property type="protein sequence ID" value="EFJ08742.1"/>
    <property type="molecule type" value="Genomic_DNA"/>
</dbReference>
<dbReference type="InterPro" id="IPR006734">
    <property type="entry name" value="PLATZ"/>
</dbReference>
<dbReference type="Gramene" id="EFJ08742">
    <property type="protein sequence ID" value="EFJ08742"/>
    <property type="gene ID" value="SELMODRAFT_131111"/>
</dbReference>
<proteinExistence type="predicted"/>
<dbReference type="PANTHER" id="PTHR31065">
    <property type="entry name" value="PLATZ TRANSCRIPTION FACTOR FAMILY PROTEIN"/>
    <property type="match status" value="1"/>
</dbReference>
<dbReference type="eggNOG" id="ENOG502SRVD">
    <property type="taxonomic scope" value="Eukaryota"/>
</dbReference>